<proteinExistence type="predicted"/>
<organism evidence="1 2">
    <name type="scientific">Dermacoccus nishinomiyaensis</name>
    <dbReference type="NCBI Taxonomy" id="1274"/>
    <lineage>
        <taxon>Bacteria</taxon>
        <taxon>Bacillati</taxon>
        <taxon>Actinomycetota</taxon>
        <taxon>Actinomycetes</taxon>
        <taxon>Micrococcales</taxon>
        <taxon>Dermacoccaceae</taxon>
        <taxon>Dermacoccus</taxon>
    </lineage>
</organism>
<accession>A0A075JKQ1</accession>
<protein>
    <submittedName>
        <fullName evidence="1">Uncharacterized protein</fullName>
    </submittedName>
</protein>
<evidence type="ECO:0000313" key="1">
    <source>
        <dbReference type="EMBL" id="AIF41917.1"/>
    </source>
</evidence>
<dbReference type="RefSeq" id="WP_041229536.1">
    <property type="nucleotide sequence ID" value="NZ_CP008890.1"/>
</dbReference>
<dbReference type="HOGENOM" id="CLU_2860317_0_0_11"/>
<reference evidence="1 2" key="1">
    <citation type="submission" date="2014-07" db="EMBL/GenBank/DDBJ databases">
        <title>Genome Sequencing of Dermacoccus nishinomiyaensis.</title>
        <authorList>
            <person name="Hong K.W."/>
            <person name="Chan K.G."/>
        </authorList>
    </citation>
    <scope>NUCLEOTIDE SEQUENCE [LARGE SCALE GENOMIC DNA]</scope>
    <source>
        <strain evidence="1 2">M25</strain>
        <plasmid evidence="1 2">unnamed</plasmid>
    </source>
</reference>
<dbReference type="EMBL" id="CP008890">
    <property type="protein sequence ID" value="AIF41917.1"/>
    <property type="molecule type" value="Genomic_DNA"/>
</dbReference>
<sequence length="64" mass="7283">MSGEVEELFAQAAEMYRKSALAQRRERRLDLTRAARDALGRDDRVSEAETMILIDGEARSVSQR</sequence>
<keyword evidence="1" id="KW-0614">Plasmid</keyword>
<dbReference type="AlphaFoldDB" id="A0A075JKQ1"/>
<dbReference type="GeneID" id="41842224"/>
<name>A0A075JKQ1_9MICO</name>
<dbReference type="KEGG" id="dni:HX89_14575"/>
<keyword evidence="2" id="KW-1185">Reference proteome</keyword>
<evidence type="ECO:0000313" key="2">
    <source>
        <dbReference type="Proteomes" id="UP000027986"/>
    </source>
</evidence>
<geneLocation type="plasmid" evidence="1 2">
    <name>unnamed</name>
</geneLocation>
<dbReference type="Proteomes" id="UP000027986">
    <property type="component" value="Plasmid unnamed"/>
</dbReference>
<gene>
    <name evidence="1" type="ORF">HX89_14575</name>
</gene>